<reference evidence="8 9" key="1">
    <citation type="submission" date="2018-03" db="EMBL/GenBank/DDBJ databases">
        <title>Genomes of Pezizomycetes fungi and the evolution of truffles.</title>
        <authorList>
            <person name="Murat C."/>
            <person name="Payen T."/>
            <person name="Noel B."/>
            <person name="Kuo A."/>
            <person name="Martin F.M."/>
        </authorList>
    </citation>
    <scope>NUCLEOTIDE SEQUENCE [LARGE SCALE GENOMIC DNA]</scope>
    <source>
        <strain evidence="8">091103-1</strain>
    </source>
</reference>
<sequence>MGIKSILIPTIVIFLGYLLQAHVIPYLHRSYHVMGLSRTHSQLPPEGSCAVAHQDKFLGCEDIHIYKKEKGTTYIFAACLAAYENRWRTLSRQRAIDKENRPVPTPPGDKIWRWRLETDEVVELELPGFPEGGDERAWHGFDFIENANGTLSFYIINHRVSGSTIEKFTHEPDAKNHILTHSATFPLPENGIGKHPNDVYAYPDPTGRDIFYVTSEHRYDTGITRTIEDYTRRPWSHLAYYSPETGWKVIKSGLAGANGLTGTKPTDGGPARIYLSELLAGNIIILEHRPDVAGEVREIQTVPLGFLPDNPALSSDEKDLYIAGHVTPLRSYKHFSNPESVSTGSAVARIALSQTGSDFFGGRDEYTSTPAVEEIFVDLEGKLINGSSTSVFWDRLPPVGAPGEEEEEEEVERGEVVAGDLFITGLTGRGILRCKEFKYDASDDPTLKEEQHEKTVEKDDHEEEE</sequence>
<organism evidence="8 9">
    <name type="scientific">Tuber magnatum</name>
    <name type="common">white Piedmont truffle</name>
    <dbReference type="NCBI Taxonomy" id="42249"/>
    <lineage>
        <taxon>Eukaryota</taxon>
        <taxon>Fungi</taxon>
        <taxon>Dikarya</taxon>
        <taxon>Ascomycota</taxon>
        <taxon>Pezizomycotina</taxon>
        <taxon>Pezizomycetes</taxon>
        <taxon>Pezizales</taxon>
        <taxon>Tuberaceae</taxon>
        <taxon>Tuber</taxon>
    </lineage>
</organism>
<gene>
    <name evidence="8" type="ORF">C7212DRAFT_302797</name>
</gene>
<keyword evidence="9" id="KW-1185">Reference proteome</keyword>
<keyword evidence="3" id="KW-1015">Disulfide bond</keyword>
<feature type="region of interest" description="Disordered" evidence="7">
    <location>
        <begin position="442"/>
        <end position="465"/>
    </location>
</feature>
<feature type="binding site" evidence="6">
    <location>
        <position position="198"/>
    </location>
    <ligand>
        <name>Ca(2+)</name>
        <dbReference type="ChEBI" id="CHEBI:29108"/>
        <label>1</label>
        <note>catalytic</note>
    </ligand>
</feature>
<dbReference type="Pfam" id="PF01731">
    <property type="entry name" value="Arylesterase"/>
    <property type="match status" value="1"/>
</dbReference>
<feature type="binding site" evidence="6">
    <location>
        <position position="309"/>
    </location>
    <ligand>
        <name>Ca(2+)</name>
        <dbReference type="ChEBI" id="CHEBI:29108"/>
        <label>1</label>
        <note>catalytic</note>
    </ligand>
</feature>
<keyword evidence="6" id="KW-0106">Calcium</keyword>
<feature type="binding site" evidence="6">
    <location>
        <position position="197"/>
    </location>
    <ligand>
        <name>Ca(2+)</name>
        <dbReference type="ChEBI" id="CHEBI:29108"/>
        <label>1</label>
        <note>catalytic</note>
    </ligand>
</feature>
<proteinExistence type="inferred from homology"/>
<dbReference type="GO" id="GO:0004064">
    <property type="term" value="F:arylesterase activity"/>
    <property type="evidence" value="ECO:0007669"/>
    <property type="project" value="InterPro"/>
</dbReference>
<dbReference type="Proteomes" id="UP000246991">
    <property type="component" value="Unassembled WGS sequence"/>
</dbReference>
<dbReference type="EMBL" id="PYWC01000136">
    <property type="protein sequence ID" value="PWW71802.1"/>
    <property type="molecule type" value="Genomic_DNA"/>
</dbReference>
<comment type="cofactor">
    <cofactor evidence="6">
        <name>Ca(2+)</name>
        <dbReference type="ChEBI" id="CHEBI:29108"/>
    </cofactor>
    <text evidence="6">Binds 2 calcium ions per subunit.</text>
</comment>
<dbReference type="AlphaFoldDB" id="A0A317SBF1"/>
<dbReference type="InterPro" id="IPR002640">
    <property type="entry name" value="Arylesterase"/>
</dbReference>
<feature type="compositionally biased region" description="Basic and acidic residues" evidence="7">
    <location>
        <begin position="442"/>
        <end position="459"/>
    </location>
</feature>
<evidence type="ECO:0000256" key="4">
    <source>
        <dbReference type="ARBA" id="ARBA00023180"/>
    </source>
</evidence>
<keyword evidence="6" id="KW-0479">Metal-binding</keyword>
<name>A0A317SBF1_9PEZI</name>
<evidence type="ECO:0000256" key="1">
    <source>
        <dbReference type="ARBA" id="ARBA00008595"/>
    </source>
</evidence>
<evidence type="ECO:0000313" key="8">
    <source>
        <dbReference type="EMBL" id="PWW71802.1"/>
    </source>
</evidence>
<comment type="similarity">
    <text evidence="1">Belongs to the paraoxonase family.</text>
</comment>
<accession>A0A317SBF1</accession>
<evidence type="ECO:0000256" key="6">
    <source>
        <dbReference type="PIRSR" id="PIRSR602640-2"/>
    </source>
</evidence>
<dbReference type="PANTHER" id="PTHR11799">
    <property type="entry name" value="PARAOXONASE"/>
    <property type="match status" value="1"/>
</dbReference>
<evidence type="ECO:0000256" key="7">
    <source>
        <dbReference type="SAM" id="MobiDB-lite"/>
    </source>
</evidence>
<evidence type="ECO:0000313" key="9">
    <source>
        <dbReference type="Proteomes" id="UP000246991"/>
    </source>
</evidence>
<dbReference type="Gene3D" id="2.120.10.30">
    <property type="entry name" value="TolB, C-terminal domain"/>
    <property type="match status" value="1"/>
</dbReference>
<feature type="active site" description="Proton acceptor" evidence="5">
    <location>
        <position position="139"/>
    </location>
</feature>
<evidence type="ECO:0000256" key="5">
    <source>
        <dbReference type="PIRSR" id="PIRSR602640-1"/>
    </source>
</evidence>
<evidence type="ECO:0000256" key="2">
    <source>
        <dbReference type="ARBA" id="ARBA00022801"/>
    </source>
</evidence>
<feature type="binding site" evidence="6">
    <location>
        <position position="310"/>
    </location>
    <ligand>
        <name>Ca(2+)</name>
        <dbReference type="ChEBI" id="CHEBI:29108"/>
        <label>1</label>
        <note>catalytic</note>
    </ligand>
</feature>
<dbReference type="OrthoDB" id="5307922at2759"/>
<dbReference type="InterPro" id="IPR011042">
    <property type="entry name" value="6-blade_b-propeller_TolB-like"/>
</dbReference>
<dbReference type="PANTHER" id="PTHR11799:SF12">
    <property type="entry name" value="PARAOXONASE-RELATED"/>
    <property type="match status" value="1"/>
</dbReference>
<protein>
    <submittedName>
        <fullName evidence="8">Calcium-dependent phosphotriesterase</fullName>
    </submittedName>
</protein>
<dbReference type="SUPFAM" id="SSF63829">
    <property type="entry name" value="Calcium-dependent phosphotriesterase"/>
    <property type="match status" value="1"/>
</dbReference>
<keyword evidence="4" id="KW-0325">Glycoprotein</keyword>
<dbReference type="InterPro" id="IPR051288">
    <property type="entry name" value="Serum_paraoxonase/arylesterase"/>
</dbReference>
<feature type="binding site" evidence="6">
    <location>
        <position position="258"/>
    </location>
    <ligand>
        <name>Ca(2+)</name>
        <dbReference type="ChEBI" id="CHEBI:29108"/>
        <label>1</label>
        <note>catalytic</note>
    </ligand>
</feature>
<dbReference type="GO" id="GO:0046872">
    <property type="term" value="F:metal ion binding"/>
    <property type="evidence" value="ECO:0007669"/>
    <property type="project" value="UniProtKB-KW"/>
</dbReference>
<keyword evidence="2" id="KW-0378">Hydrolase</keyword>
<evidence type="ECO:0000256" key="3">
    <source>
        <dbReference type="ARBA" id="ARBA00023157"/>
    </source>
</evidence>
<comment type="caution">
    <text evidence="8">The sequence shown here is derived from an EMBL/GenBank/DDBJ whole genome shotgun (WGS) entry which is preliminary data.</text>
</comment>